<accession>A0A2W7TQX9</accession>
<comment type="caution">
    <text evidence="4">The sequence shown here is derived from an EMBL/GenBank/DDBJ whole genome shotgun (WGS) entry which is preliminary data.</text>
</comment>
<keyword evidence="4" id="KW-0687">Ribonucleoprotein</keyword>
<dbReference type="Pfam" id="PF00583">
    <property type="entry name" value="Acetyltransf_1"/>
    <property type="match status" value="1"/>
</dbReference>
<dbReference type="GO" id="GO:0005840">
    <property type="term" value="C:ribosome"/>
    <property type="evidence" value="ECO:0007669"/>
    <property type="project" value="UniProtKB-KW"/>
</dbReference>
<dbReference type="OrthoDB" id="7205533at2"/>
<organism evidence="4 5">
    <name type="scientific">Hydrotalea sandarakina</name>
    <dbReference type="NCBI Taxonomy" id="1004304"/>
    <lineage>
        <taxon>Bacteria</taxon>
        <taxon>Pseudomonadati</taxon>
        <taxon>Bacteroidota</taxon>
        <taxon>Chitinophagia</taxon>
        <taxon>Chitinophagales</taxon>
        <taxon>Chitinophagaceae</taxon>
        <taxon>Hydrotalea</taxon>
    </lineage>
</organism>
<dbReference type="EMBL" id="QKZV01000001">
    <property type="protein sequence ID" value="PZX65522.1"/>
    <property type="molecule type" value="Genomic_DNA"/>
</dbReference>
<dbReference type="InterPro" id="IPR016181">
    <property type="entry name" value="Acyl_CoA_acyltransferase"/>
</dbReference>
<evidence type="ECO:0000313" key="5">
    <source>
        <dbReference type="Proteomes" id="UP000249720"/>
    </source>
</evidence>
<dbReference type="GO" id="GO:0016747">
    <property type="term" value="F:acyltransferase activity, transferring groups other than amino-acyl groups"/>
    <property type="evidence" value="ECO:0007669"/>
    <property type="project" value="InterPro"/>
</dbReference>
<keyword evidence="5" id="KW-1185">Reference proteome</keyword>
<dbReference type="PANTHER" id="PTHR42919">
    <property type="entry name" value="N-ALPHA-ACETYLTRANSFERASE"/>
    <property type="match status" value="1"/>
</dbReference>
<reference evidence="4 5" key="1">
    <citation type="submission" date="2018-06" db="EMBL/GenBank/DDBJ databases">
        <title>Genomic Encyclopedia of Archaeal and Bacterial Type Strains, Phase II (KMG-II): from individual species to whole genera.</title>
        <authorList>
            <person name="Goeker M."/>
        </authorList>
    </citation>
    <scope>NUCLEOTIDE SEQUENCE [LARGE SCALE GENOMIC DNA]</scope>
    <source>
        <strain evidence="4 5">DSM 23241</strain>
    </source>
</reference>
<dbReference type="InterPro" id="IPR000182">
    <property type="entry name" value="GNAT_dom"/>
</dbReference>
<evidence type="ECO:0000313" key="4">
    <source>
        <dbReference type="EMBL" id="PZX65522.1"/>
    </source>
</evidence>
<dbReference type="SUPFAM" id="SSF55729">
    <property type="entry name" value="Acyl-CoA N-acyltransferases (Nat)"/>
    <property type="match status" value="1"/>
</dbReference>
<proteinExistence type="predicted"/>
<evidence type="ECO:0000256" key="1">
    <source>
        <dbReference type="ARBA" id="ARBA00022679"/>
    </source>
</evidence>
<dbReference type="Gene3D" id="3.40.630.30">
    <property type="match status" value="1"/>
</dbReference>
<dbReference type="AlphaFoldDB" id="A0A2W7TQX9"/>
<keyword evidence="1" id="KW-0808">Transferase</keyword>
<dbReference type="InterPro" id="IPR051556">
    <property type="entry name" value="N-term/lysine_N-AcTrnsfr"/>
</dbReference>
<keyword evidence="2" id="KW-0012">Acyltransferase</keyword>
<feature type="domain" description="N-acetyltransferase" evidence="3">
    <location>
        <begin position="5"/>
        <end position="174"/>
    </location>
</feature>
<sequence length="176" mass="20744">MLSHLMIKKVTADEIPLLVEISQSTFYHTYQAFNTEQDMQLYLNKHMNEAAIRNEWNSPNNEFYFAWLNENLAGYCKLSYHTQPDSLHFSNGLEIARLYVNEPFKKLGIGKQFIAFAKNLAQQQNLEQLWLIAWQQNKSAITFYQKMGFEIVGEQQFILGNDVQNDWVLRKWLNAK</sequence>
<protein>
    <submittedName>
        <fullName evidence="4">Ribosomal protein S18 acetylase RimI-like enzyme</fullName>
    </submittedName>
</protein>
<evidence type="ECO:0000256" key="2">
    <source>
        <dbReference type="ARBA" id="ARBA00023315"/>
    </source>
</evidence>
<evidence type="ECO:0000259" key="3">
    <source>
        <dbReference type="PROSITE" id="PS51186"/>
    </source>
</evidence>
<dbReference type="PANTHER" id="PTHR42919:SF8">
    <property type="entry name" value="N-ALPHA-ACETYLTRANSFERASE 50"/>
    <property type="match status" value="1"/>
</dbReference>
<name>A0A2W7TQX9_9BACT</name>
<keyword evidence="4" id="KW-0689">Ribosomal protein</keyword>
<dbReference type="PROSITE" id="PS51186">
    <property type="entry name" value="GNAT"/>
    <property type="match status" value="1"/>
</dbReference>
<dbReference type="Proteomes" id="UP000249720">
    <property type="component" value="Unassembled WGS sequence"/>
</dbReference>
<gene>
    <name evidence="4" type="ORF">LX80_00010</name>
</gene>
<dbReference type="CDD" id="cd04301">
    <property type="entry name" value="NAT_SF"/>
    <property type="match status" value="1"/>
</dbReference>